<sequence>MRQEKLSSSLRRGGKGVKRQNAGGGGGVGNILSTVLKKRNCIARTAPRLLCTLEPGVDTKLKFTPEPSLGQQGFQQWYDALKAVARLPTGIPKEWRRRERNTGPSQKISI</sequence>
<name>A0ABN9L945_9NEOB</name>
<dbReference type="Proteomes" id="UP001176940">
    <property type="component" value="Unassembled WGS sequence"/>
</dbReference>
<dbReference type="PANTHER" id="PTHR13399:SF4">
    <property type="entry name" value="TBC1 DOMAIN FAMILY MEMBER 30"/>
    <property type="match status" value="1"/>
</dbReference>
<proteinExistence type="predicted"/>
<gene>
    <name evidence="2" type="ORF">RIMI_LOCUS6723128</name>
</gene>
<evidence type="ECO:0000256" key="1">
    <source>
        <dbReference type="SAM" id="MobiDB-lite"/>
    </source>
</evidence>
<reference evidence="2" key="1">
    <citation type="submission" date="2023-07" db="EMBL/GenBank/DDBJ databases">
        <authorList>
            <person name="Stuckert A."/>
        </authorList>
    </citation>
    <scope>NUCLEOTIDE SEQUENCE</scope>
</reference>
<feature type="compositionally biased region" description="Polar residues" evidence="1">
    <location>
        <begin position="1"/>
        <end position="10"/>
    </location>
</feature>
<protein>
    <submittedName>
        <fullName evidence="2">Uncharacterized protein</fullName>
    </submittedName>
</protein>
<accession>A0ABN9L945</accession>
<keyword evidence="3" id="KW-1185">Reference proteome</keyword>
<dbReference type="PANTHER" id="PTHR13399">
    <property type="entry name" value="TRANSLOCON-ASSOCIATED PROTEIN TRAP , GAMMA SUBUNIT"/>
    <property type="match status" value="1"/>
</dbReference>
<dbReference type="EMBL" id="CAUEEQ010012281">
    <property type="protein sequence ID" value="CAJ0936379.1"/>
    <property type="molecule type" value="Genomic_DNA"/>
</dbReference>
<evidence type="ECO:0000313" key="3">
    <source>
        <dbReference type="Proteomes" id="UP001176940"/>
    </source>
</evidence>
<comment type="caution">
    <text evidence="2">The sequence shown here is derived from an EMBL/GenBank/DDBJ whole genome shotgun (WGS) entry which is preliminary data.</text>
</comment>
<organism evidence="2 3">
    <name type="scientific">Ranitomeya imitator</name>
    <name type="common">mimic poison frog</name>
    <dbReference type="NCBI Taxonomy" id="111125"/>
    <lineage>
        <taxon>Eukaryota</taxon>
        <taxon>Metazoa</taxon>
        <taxon>Chordata</taxon>
        <taxon>Craniata</taxon>
        <taxon>Vertebrata</taxon>
        <taxon>Euteleostomi</taxon>
        <taxon>Amphibia</taxon>
        <taxon>Batrachia</taxon>
        <taxon>Anura</taxon>
        <taxon>Neobatrachia</taxon>
        <taxon>Hyloidea</taxon>
        <taxon>Dendrobatidae</taxon>
        <taxon>Dendrobatinae</taxon>
        <taxon>Ranitomeya</taxon>
    </lineage>
</organism>
<feature type="region of interest" description="Disordered" evidence="1">
    <location>
        <begin position="1"/>
        <end position="29"/>
    </location>
</feature>
<evidence type="ECO:0000313" key="2">
    <source>
        <dbReference type="EMBL" id="CAJ0936379.1"/>
    </source>
</evidence>